<comment type="similarity">
    <text evidence="2">Belongs to the mitochondrion-specific ribosomal protein mL42 family.</text>
</comment>
<evidence type="ECO:0000256" key="6">
    <source>
        <dbReference type="ARBA" id="ARBA00023274"/>
    </source>
</evidence>
<sequence>MSVKIKGNTLFHNTASCNTDFVVKKMTLVSKCIISVLQRPKISGIPSLVLPTRHNSSGNAHFKSKKNVLVGTTDDNMTFVCWHPEIPFPYEYSKPLPRKLPEIQEAESPMKVQHLLAEKLRLRPDGPTNQELANIFFTTKHRWFPKPEKRYKKPNEPKDRERL</sequence>
<keyword evidence="3" id="KW-0809">Transit peptide</keyword>
<name>A0A6P7SAJ0_9MOLL</name>
<evidence type="ECO:0000256" key="7">
    <source>
        <dbReference type="ARBA" id="ARBA00035189"/>
    </source>
</evidence>
<gene>
    <name evidence="9" type="primary">LOC115210774</name>
</gene>
<evidence type="ECO:0000256" key="2">
    <source>
        <dbReference type="ARBA" id="ARBA00005556"/>
    </source>
</evidence>
<dbReference type="PANTHER" id="PTHR13450">
    <property type="entry name" value="MITOCHONDRIAL 39S RIBOSOMAL PROTEIN L42"/>
    <property type="match status" value="1"/>
</dbReference>
<evidence type="ECO:0000256" key="5">
    <source>
        <dbReference type="ARBA" id="ARBA00023128"/>
    </source>
</evidence>
<keyword evidence="4 9" id="KW-0689">Ribosomal protein</keyword>
<evidence type="ECO:0000256" key="1">
    <source>
        <dbReference type="ARBA" id="ARBA00004173"/>
    </source>
</evidence>
<evidence type="ECO:0000256" key="3">
    <source>
        <dbReference type="ARBA" id="ARBA00022946"/>
    </source>
</evidence>
<dbReference type="PANTHER" id="PTHR13450:SF4">
    <property type="entry name" value="LARGE RIBOSOMAL SUBUNIT PROTEIN ML42"/>
    <property type="match status" value="1"/>
</dbReference>
<dbReference type="Proteomes" id="UP000515154">
    <property type="component" value="Linkage group LG4"/>
</dbReference>
<proteinExistence type="inferred from homology"/>
<dbReference type="GO" id="GO:0005762">
    <property type="term" value="C:mitochondrial large ribosomal subunit"/>
    <property type="evidence" value="ECO:0007669"/>
    <property type="project" value="TreeGrafter"/>
</dbReference>
<dbReference type="KEGG" id="osn:115210774"/>
<organism evidence="8 9">
    <name type="scientific">Octopus sinensis</name>
    <name type="common">East Asian common octopus</name>
    <dbReference type="NCBI Taxonomy" id="2607531"/>
    <lineage>
        <taxon>Eukaryota</taxon>
        <taxon>Metazoa</taxon>
        <taxon>Spiralia</taxon>
        <taxon>Lophotrochozoa</taxon>
        <taxon>Mollusca</taxon>
        <taxon>Cephalopoda</taxon>
        <taxon>Coleoidea</taxon>
        <taxon>Octopodiformes</taxon>
        <taxon>Octopoda</taxon>
        <taxon>Incirrata</taxon>
        <taxon>Octopodidae</taxon>
        <taxon>Octopus</taxon>
    </lineage>
</organism>
<dbReference type="AlphaFoldDB" id="A0A6P7SAJ0"/>
<evidence type="ECO:0000313" key="9">
    <source>
        <dbReference type="RefSeq" id="XP_029635354.2"/>
    </source>
</evidence>
<dbReference type="Pfam" id="PF10210">
    <property type="entry name" value="MRP-S32"/>
    <property type="match status" value="1"/>
</dbReference>
<dbReference type="InterPro" id="IPR019346">
    <property type="entry name" value="Ribosomal_mL42"/>
</dbReference>
<reference evidence="9" key="1">
    <citation type="submission" date="2025-08" db="UniProtKB">
        <authorList>
            <consortium name="RefSeq"/>
        </authorList>
    </citation>
    <scope>IDENTIFICATION</scope>
</reference>
<keyword evidence="6" id="KW-0687">Ribonucleoprotein</keyword>
<keyword evidence="8" id="KW-1185">Reference proteome</keyword>
<evidence type="ECO:0000256" key="4">
    <source>
        <dbReference type="ARBA" id="ARBA00022980"/>
    </source>
</evidence>
<evidence type="ECO:0000313" key="8">
    <source>
        <dbReference type="Proteomes" id="UP000515154"/>
    </source>
</evidence>
<protein>
    <recommendedName>
        <fullName evidence="7">Large ribosomal subunit protein mL42</fullName>
    </recommendedName>
</protein>
<keyword evidence="5" id="KW-0496">Mitochondrion</keyword>
<comment type="subcellular location">
    <subcellularLocation>
        <location evidence="1">Mitochondrion</location>
    </subcellularLocation>
</comment>
<accession>A0A6P7SAJ0</accession>
<dbReference type="RefSeq" id="XP_029635354.2">
    <property type="nucleotide sequence ID" value="XM_029779494.2"/>
</dbReference>